<reference evidence="1 2" key="1">
    <citation type="submission" date="2017-05" db="EMBL/GenBank/DDBJ databases">
        <authorList>
            <person name="Varghese N."/>
            <person name="Submissions S."/>
        </authorList>
    </citation>
    <scope>NUCLEOTIDE SEQUENCE [LARGE SCALE GENOMIC DNA]</scope>
    <source>
        <strain evidence="1 2">DSM 21985</strain>
    </source>
</reference>
<proteinExistence type="predicted"/>
<dbReference type="AlphaFoldDB" id="A0A521ELS9"/>
<protein>
    <submittedName>
        <fullName evidence="1">Uncharacterized protein</fullName>
    </submittedName>
</protein>
<evidence type="ECO:0000313" key="2">
    <source>
        <dbReference type="Proteomes" id="UP000317557"/>
    </source>
</evidence>
<name>A0A521ELS9_9BACT</name>
<accession>A0A521ELS9</accession>
<sequence>MITAHLIKNDKESSRLKEKLDDLVISYKTEWHAEDASDSPWIEEDGVHFKTKDEQEQWLQQLQNELNWQRSLSGDGCYIDPKKGTVC</sequence>
<dbReference type="Proteomes" id="UP000317557">
    <property type="component" value="Unassembled WGS sequence"/>
</dbReference>
<dbReference type="RefSeq" id="WP_142455288.1">
    <property type="nucleotide sequence ID" value="NZ_FXTP01000012.1"/>
</dbReference>
<dbReference type="OrthoDB" id="1525188at2"/>
<dbReference type="EMBL" id="FXTP01000012">
    <property type="protein sequence ID" value="SMO84876.1"/>
    <property type="molecule type" value="Genomic_DNA"/>
</dbReference>
<evidence type="ECO:0000313" key="1">
    <source>
        <dbReference type="EMBL" id="SMO84876.1"/>
    </source>
</evidence>
<organism evidence="1 2">
    <name type="scientific">Gracilimonas mengyeensis</name>
    <dbReference type="NCBI Taxonomy" id="1302730"/>
    <lineage>
        <taxon>Bacteria</taxon>
        <taxon>Pseudomonadati</taxon>
        <taxon>Balneolota</taxon>
        <taxon>Balneolia</taxon>
        <taxon>Balneolales</taxon>
        <taxon>Balneolaceae</taxon>
        <taxon>Gracilimonas</taxon>
    </lineage>
</organism>
<gene>
    <name evidence="1" type="ORF">SAMN06265219_112143</name>
</gene>
<keyword evidence="2" id="KW-1185">Reference proteome</keyword>